<dbReference type="PANTHER" id="PTHR20275:SF0">
    <property type="entry name" value="NAD KINASE"/>
    <property type="match status" value="1"/>
</dbReference>
<sequence>MDAAWEPPEDGAVVGIVAEEADRRSAVVDSLAASLEDRGRTIVEVSAAVPSEADASVLVALGECALSALARETPDVPVLPVGDSAGLESVAAESVADALEAILSNTASVRSHPILEVALEGERYRGLFDVTLVTAEPAKISEYSVRSDDELVGSFRSDGVVAATPAGTHGYASAVDAPELSAALEAVAVAPIAPFATHARQWVLPPGFELRVERDEGPVTLVVDDRSVRSVPVGSPVELTFEDELRTLVPSADYRR</sequence>
<dbReference type="PANTHER" id="PTHR20275">
    <property type="entry name" value="NAD KINASE"/>
    <property type="match status" value="1"/>
</dbReference>
<dbReference type="STRING" id="1227497.C491_11323"/>
<gene>
    <name evidence="1" type="ORF">C491_11323</name>
</gene>
<proteinExistence type="predicted"/>
<dbReference type="Gene3D" id="2.60.200.30">
    <property type="entry name" value="Probable inorganic polyphosphate/atp-NAD kinase, domain 2"/>
    <property type="match status" value="1"/>
</dbReference>
<protein>
    <submittedName>
        <fullName evidence="1">ATP-NAD/AcoX kinase</fullName>
    </submittedName>
</protein>
<dbReference type="RefSeq" id="WP_005556247.1">
    <property type="nucleotide sequence ID" value="NZ_AOIB01000025.1"/>
</dbReference>
<dbReference type="InterPro" id="IPR017437">
    <property type="entry name" value="ATP-NAD_kinase_PpnK-typ_C"/>
</dbReference>
<evidence type="ECO:0000313" key="1">
    <source>
        <dbReference type="EMBL" id="ELY57094.1"/>
    </source>
</evidence>
<dbReference type="InterPro" id="IPR016064">
    <property type="entry name" value="NAD/diacylglycerol_kinase_sf"/>
</dbReference>
<accession>L9X5M8</accession>
<keyword evidence="2" id="KW-1185">Reference proteome</keyword>
<name>L9X5M8_9EURY</name>
<reference evidence="1 2" key="1">
    <citation type="journal article" date="2014" name="PLoS Genet.">
        <title>Phylogenetically driven sequencing of extremely halophilic archaea reveals strategies for static and dynamic osmo-response.</title>
        <authorList>
            <person name="Becker E.A."/>
            <person name="Seitzer P.M."/>
            <person name="Tritt A."/>
            <person name="Larsen D."/>
            <person name="Krusor M."/>
            <person name="Yao A.I."/>
            <person name="Wu D."/>
            <person name="Madern D."/>
            <person name="Eisen J.A."/>
            <person name="Darling A.E."/>
            <person name="Facciotti M.T."/>
        </authorList>
    </citation>
    <scope>NUCLEOTIDE SEQUENCE [LARGE SCALE GENOMIC DNA]</scope>
    <source>
        <strain evidence="1 2">DSM 10524</strain>
    </source>
</reference>
<dbReference type="GO" id="GO:0003951">
    <property type="term" value="F:NAD+ kinase activity"/>
    <property type="evidence" value="ECO:0007669"/>
    <property type="project" value="InterPro"/>
</dbReference>
<keyword evidence="1" id="KW-0808">Transferase</keyword>
<dbReference type="EMBL" id="AOIB01000025">
    <property type="protein sequence ID" value="ELY57094.1"/>
    <property type="molecule type" value="Genomic_DNA"/>
</dbReference>
<dbReference type="Proteomes" id="UP000011688">
    <property type="component" value="Unassembled WGS sequence"/>
</dbReference>
<dbReference type="AlphaFoldDB" id="L9X5M8"/>
<keyword evidence="1" id="KW-0418">Kinase</keyword>
<dbReference type="OrthoDB" id="170401at2157"/>
<organism evidence="1 2">
    <name type="scientific">Natronococcus amylolyticus DSM 10524</name>
    <dbReference type="NCBI Taxonomy" id="1227497"/>
    <lineage>
        <taxon>Archaea</taxon>
        <taxon>Methanobacteriati</taxon>
        <taxon>Methanobacteriota</taxon>
        <taxon>Stenosarchaea group</taxon>
        <taxon>Halobacteria</taxon>
        <taxon>Halobacteriales</taxon>
        <taxon>Natrialbaceae</taxon>
        <taxon>Natronococcus</taxon>
    </lineage>
</organism>
<dbReference type="GO" id="GO:0019674">
    <property type="term" value="P:NAD+ metabolic process"/>
    <property type="evidence" value="ECO:0007669"/>
    <property type="project" value="InterPro"/>
</dbReference>
<dbReference type="PATRIC" id="fig|1227497.3.peg.2336"/>
<comment type="caution">
    <text evidence="1">The sequence shown here is derived from an EMBL/GenBank/DDBJ whole genome shotgun (WGS) entry which is preliminary data.</text>
</comment>
<dbReference type="Pfam" id="PF20143">
    <property type="entry name" value="NAD_kinase_C"/>
    <property type="match status" value="1"/>
</dbReference>
<dbReference type="GO" id="GO:0006741">
    <property type="term" value="P:NADP+ biosynthetic process"/>
    <property type="evidence" value="ECO:0007669"/>
    <property type="project" value="TreeGrafter"/>
</dbReference>
<dbReference type="eggNOG" id="arCOG01348">
    <property type="taxonomic scope" value="Archaea"/>
</dbReference>
<evidence type="ECO:0000313" key="2">
    <source>
        <dbReference type="Proteomes" id="UP000011688"/>
    </source>
</evidence>
<dbReference type="SUPFAM" id="SSF111331">
    <property type="entry name" value="NAD kinase/diacylglycerol kinase-like"/>
    <property type="match status" value="1"/>
</dbReference>